<feature type="compositionally biased region" description="Basic and acidic residues" evidence="2">
    <location>
        <begin position="201"/>
        <end position="224"/>
    </location>
</feature>
<proteinExistence type="predicted"/>
<organism evidence="3 4">
    <name type="scientific">Cuscuta epithymum</name>
    <dbReference type="NCBI Taxonomy" id="186058"/>
    <lineage>
        <taxon>Eukaryota</taxon>
        <taxon>Viridiplantae</taxon>
        <taxon>Streptophyta</taxon>
        <taxon>Embryophyta</taxon>
        <taxon>Tracheophyta</taxon>
        <taxon>Spermatophyta</taxon>
        <taxon>Magnoliopsida</taxon>
        <taxon>eudicotyledons</taxon>
        <taxon>Gunneridae</taxon>
        <taxon>Pentapetalae</taxon>
        <taxon>asterids</taxon>
        <taxon>lamiids</taxon>
        <taxon>Solanales</taxon>
        <taxon>Convolvulaceae</taxon>
        <taxon>Cuscuteae</taxon>
        <taxon>Cuscuta</taxon>
        <taxon>Cuscuta subgen. Cuscuta</taxon>
    </lineage>
</organism>
<dbReference type="GO" id="GO:0006457">
    <property type="term" value="P:protein folding"/>
    <property type="evidence" value="ECO:0007669"/>
    <property type="project" value="TreeGrafter"/>
</dbReference>
<sequence>MSGLRRFQLIEHSPSSFLPPKSLSLNPWFPIAIEDDFDIALDLLSPSLISGAFPDFPSPFEEFDAVTDLIQIERTPFYSSAKRVQRFGSERHHLQSLCDRVSAIELGFDRLLKEEAEKKKKSRVGQRKYTWTAEIKNPEEDGLDRTYKWVAEVKDGKKKGSLDKSYKMIAQIKGKGEDSPVSRTYTFKTSTSDGGKSNASGKDKEKEKEKEKEKKKTLNDKQKKESAQSCARVIEIEDPSDNRAIIRTKAFAKMMEKKRGKRKDLSPQDAAMIIQYSFKAYLVRRSKALRALRELAIAKSKLKELKSYFNNFTYRKRVARDAEERQRFSEKIIVLLLTVDAIEEADMMVRASKKSMVEDLEAMLDAVDPQQQPPAAAGRSVSMRRRTFDMPDSFIRKDVADGVAQVMQMLESNDSESFDPCS</sequence>
<dbReference type="PANTHER" id="PTHR33322">
    <property type="entry name" value="BAG DOMAIN CONTAINING PROTEIN, EXPRESSED"/>
    <property type="match status" value="1"/>
</dbReference>
<evidence type="ECO:0000256" key="2">
    <source>
        <dbReference type="SAM" id="MobiDB-lite"/>
    </source>
</evidence>
<protein>
    <recommendedName>
        <fullName evidence="5">BAG domain-containing protein</fullName>
    </recommendedName>
</protein>
<dbReference type="GO" id="GO:0009506">
    <property type="term" value="C:plasmodesma"/>
    <property type="evidence" value="ECO:0007669"/>
    <property type="project" value="TreeGrafter"/>
</dbReference>
<evidence type="ECO:0008006" key="5">
    <source>
        <dbReference type="Google" id="ProtNLM"/>
    </source>
</evidence>
<dbReference type="PANTHER" id="PTHR33322:SF3">
    <property type="entry name" value="BAG FAMILY MOLECULAR CHAPERONE REGULATOR 7"/>
    <property type="match status" value="1"/>
</dbReference>
<dbReference type="EMBL" id="CAMAPF010001018">
    <property type="protein sequence ID" value="CAH9139724.1"/>
    <property type="molecule type" value="Genomic_DNA"/>
</dbReference>
<keyword evidence="1" id="KW-0143">Chaperone</keyword>
<dbReference type="Proteomes" id="UP001152523">
    <property type="component" value="Unassembled WGS sequence"/>
</dbReference>
<dbReference type="InterPro" id="IPR040400">
    <property type="entry name" value="BAG5/6/7/8"/>
</dbReference>
<keyword evidence="4" id="KW-1185">Reference proteome</keyword>
<dbReference type="AlphaFoldDB" id="A0AAV0FWM0"/>
<evidence type="ECO:0000313" key="3">
    <source>
        <dbReference type="EMBL" id="CAH9139724.1"/>
    </source>
</evidence>
<evidence type="ECO:0000313" key="4">
    <source>
        <dbReference type="Proteomes" id="UP001152523"/>
    </source>
</evidence>
<feature type="region of interest" description="Disordered" evidence="2">
    <location>
        <begin position="173"/>
        <end position="224"/>
    </location>
</feature>
<reference evidence="3" key="1">
    <citation type="submission" date="2022-07" db="EMBL/GenBank/DDBJ databases">
        <authorList>
            <person name="Macas J."/>
            <person name="Novak P."/>
            <person name="Neumann P."/>
        </authorList>
    </citation>
    <scope>NUCLEOTIDE SEQUENCE</scope>
</reference>
<evidence type="ECO:0000256" key="1">
    <source>
        <dbReference type="ARBA" id="ARBA00023186"/>
    </source>
</evidence>
<gene>
    <name evidence="3" type="ORF">CEPIT_LOCUS37803</name>
</gene>
<comment type="caution">
    <text evidence="3">The sequence shown here is derived from an EMBL/GenBank/DDBJ whole genome shotgun (WGS) entry which is preliminary data.</text>
</comment>
<feature type="compositionally biased region" description="Polar residues" evidence="2">
    <location>
        <begin position="181"/>
        <end position="200"/>
    </location>
</feature>
<name>A0AAV0FWM0_9ASTE</name>
<accession>A0AAV0FWM0</accession>